<organism evidence="1">
    <name type="scientific">marine metagenome</name>
    <dbReference type="NCBI Taxonomy" id="408172"/>
    <lineage>
        <taxon>unclassified sequences</taxon>
        <taxon>metagenomes</taxon>
        <taxon>ecological metagenomes</taxon>
    </lineage>
</organism>
<name>A0A382FVZ0_9ZZZZ</name>
<sequence>MFLKKPLFVGCCGKLPLFAVKWPIFGS</sequence>
<evidence type="ECO:0000313" key="1">
    <source>
        <dbReference type="EMBL" id="SVB66544.1"/>
    </source>
</evidence>
<accession>A0A382FVZ0</accession>
<dbReference type="AlphaFoldDB" id="A0A382FVZ0"/>
<proteinExistence type="predicted"/>
<dbReference type="EMBL" id="UINC01051874">
    <property type="protein sequence ID" value="SVB66544.1"/>
    <property type="molecule type" value="Genomic_DNA"/>
</dbReference>
<reference evidence="1" key="1">
    <citation type="submission" date="2018-05" db="EMBL/GenBank/DDBJ databases">
        <authorList>
            <person name="Lanie J.A."/>
            <person name="Ng W.-L."/>
            <person name="Kazmierczak K.M."/>
            <person name="Andrzejewski T.M."/>
            <person name="Davidsen T.M."/>
            <person name="Wayne K.J."/>
            <person name="Tettelin H."/>
            <person name="Glass J.I."/>
            <person name="Rusch D."/>
            <person name="Podicherti R."/>
            <person name="Tsui H.-C.T."/>
            <person name="Winkler M.E."/>
        </authorList>
    </citation>
    <scope>NUCLEOTIDE SEQUENCE</scope>
</reference>
<gene>
    <name evidence="1" type="ORF">METZ01_LOCUS219398</name>
</gene>
<feature type="non-terminal residue" evidence="1">
    <location>
        <position position="27"/>
    </location>
</feature>
<protein>
    <submittedName>
        <fullName evidence="1">Uncharacterized protein</fullName>
    </submittedName>
</protein>